<comment type="caution">
    <text evidence="1">The sequence shown here is derived from an EMBL/GenBank/DDBJ whole genome shotgun (WGS) entry which is preliminary data.</text>
</comment>
<evidence type="ECO:0000313" key="2">
    <source>
        <dbReference type="Proteomes" id="UP001172386"/>
    </source>
</evidence>
<dbReference type="EMBL" id="JAPDRQ010000040">
    <property type="protein sequence ID" value="KAJ9659397.1"/>
    <property type="molecule type" value="Genomic_DNA"/>
</dbReference>
<keyword evidence="2" id="KW-1185">Reference proteome</keyword>
<accession>A0ACC3AC50</accession>
<sequence>MAMVIQRLFIYPIKSLQPVQVDAVELTDSGLRFDRSFALIYTPKDDFPTGTTPPLARHLTIKKVFSLALFRPQIDVSWTRLTISYVGTNPPSTLAIPLTPSPLSASNAKKFLVSIFGTTAISIDMGDEAAAFFTQHLGSDIRLVFIGGDGRREIPGAKYAHNWLDAVSRSLEENLHPQRIKFADAAPLLVTSTASENEARGRLPEQDRDEDLILRFRPNIHIDVRGSLPPYDEDKWRILSIRNGMDAATQAIIRCVYPCVRCLSINADLSTGNMVSRDRQLYGLLARDRRINEAFPHKPVFGQYAFAGPSGAILRVADEVSIIERDQSSSQAQIQAP</sequence>
<gene>
    <name evidence="1" type="ORF">H2198_003126</name>
</gene>
<protein>
    <submittedName>
        <fullName evidence="1">Uncharacterized protein</fullName>
    </submittedName>
</protein>
<dbReference type="Proteomes" id="UP001172386">
    <property type="component" value="Unassembled WGS sequence"/>
</dbReference>
<organism evidence="1 2">
    <name type="scientific">Neophaeococcomyces mojaviensis</name>
    <dbReference type="NCBI Taxonomy" id="3383035"/>
    <lineage>
        <taxon>Eukaryota</taxon>
        <taxon>Fungi</taxon>
        <taxon>Dikarya</taxon>
        <taxon>Ascomycota</taxon>
        <taxon>Pezizomycotina</taxon>
        <taxon>Eurotiomycetes</taxon>
        <taxon>Chaetothyriomycetidae</taxon>
        <taxon>Chaetothyriales</taxon>
        <taxon>Chaetothyriales incertae sedis</taxon>
        <taxon>Neophaeococcomyces</taxon>
    </lineage>
</organism>
<evidence type="ECO:0000313" key="1">
    <source>
        <dbReference type="EMBL" id="KAJ9659397.1"/>
    </source>
</evidence>
<reference evidence="1" key="1">
    <citation type="submission" date="2022-10" db="EMBL/GenBank/DDBJ databases">
        <title>Culturing micro-colonial fungi from biological soil crusts in the Mojave desert and describing Neophaeococcomyces mojavensis, and introducing the new genera and species Taxawa tesnikishii.</title>
        <authorList>
            <person name="Kurbessoian T."/>
            <person name="Stajich J.E."/>
        </authorList>
    </citation>
    <scope>NUCLEOTIDE SEQUENCE</scope>
    <source>
        <strain evidence="1">JES_112</strain>
    </source>
</reference>
<name>A0ACC3AC50_9EURO</name>
<proteinExistence type="predicted"/>